<keyword evidence="4" id="KW-1185">Reference proteome</keyword>
<feature type="region of interest" description="Disordered" evidence="1">
    <location>
        <begin position="309"/>
        <end position="353"/>
    </location>
</feature>
<protein>
    <recommendedName>
        <fullName evidence="2">DUF7918 domain-containing protein</fullName>
    </recommendedName>
</protein>
<comment type="caution">
    <text evidence="3">The sequence shown here is derived from an EMBL/GenBank/DDBJ whole genome shotgun (WGS) entry which is preliminary data.</text>
</comment>
<feature type="compositionally biased region" description="Basic and acidic residues" evidence="1">
    <location>
        <begin position="343"/>
        <end position="353"/>
    </location>
</feature>
<accession>A0A8H3EQX0</accession>
<dbReference type="InterPro" id="IPR057678">
    <property type="entry name" value="DUF7918"/>
</dbReference>
<evidence type="ECO:0000313" key="4">
    <source>
        <dbReference type="Proteomes" id="UP000664534"/>
    </source>
</evidence>
<dbReference type="Pfam" id="PF25534">
    <property type="entry name" value="DUF7918"/>
    <property type="match status" value="1"/>
</dbReference>
<reference evidence="3" key="1">
    <citation type="submission" date="2021-03" db="EMBL/GenBank/DDBJ databases">
        <authorList>
            <person name="Tagirdzhanova G."/>
        </authorList>
    </citation>
    <scope>NUCLEOTIDE SEQUENCE</scope>
</reference>
<sequence>MVHFQGITVEIISDGQTLDFYDDPDAAGVEESRARHLYIEAVAGSTFELDVDITPEFNLYNMKAGHAVEVVVKIDGRPDSELGESYTKKYLQKEFSRGKSVGVTFAGPGHYCEETGQWMQSDYSFGNLVLRETSDASLSVQQAQDLGKIEVIVQRIKMAKQQTAIPSRTPIPTINEVPEKALKGRPIETTVTLTNARPATEPTAYIATPLLGEAGKPVVFNICYRSRHALQMLGCIPRSPSPAIEISDDESHEAAVKPENSSFMTGSSNDPSNTSLTGSAGSPGELLRQIQVLNARIIDLERVNVKAEELNSGTVIKEEGSSAKRKREEDGTGSSSQRRRMPAKIEHVDLTDD</sequence>
<gene>
    <name evidence="3" type="ORF">IMSHALPRED_007510</name>
</gene>
<name>A0A8H3EQX0_9LECA</name>
<evidence type="ECO:0000256" key="1">
    <source>
        <dbReference type="SAM" id="MobiDB-lite"/>
    </source>
</evidence>
<feature type="compositionally biased region" description="Basic and acidic residues" evidence="1">
    <location>
        <begin position="316"/>
        <end position="330"/>
    </location>
</feature>
<feature type="domain" description="DUF7918" evidence="2">
    <location>
        <begin position="6"/>
        <end position="239"/>
    </location>
</feature>
<organism evidence="3 4">
    <name type="scientific">Imshaugia aleurites</name>
    <dbReference type="NCBI Taxonomy" id="172621"/>
    <lineage>
        <taxon>Eukaryota</taxon>
        <taxon>Fungi</taxon>
        <taxon>Dikarya</taxon>
        <taxon>Ascomycota</taxon>
        <taxon>Pezizomycotina</taxon>
        <taxon>Lecanoromycetes</taxon>
        <taxon>OSLEUM clade</taxon>
        <taxon>Lecanoromycetidae</taxon>
        <taxon>Lecanorales</taxon>
        <taxon>Lecanorineae</taxon>
        <taxon>Parmeliaceae</taxon>
        <taxon>Imshaugia</taxon>
    </lineage>
</organism>
<feature type="region of interest" description="Disordered" evidence="1">
    <location>
        <begin position="244"/>
        <end position="282"/>
    </location>
</feature>
<proteinExistence type="predicted"/>
<evidence type="ECO:0000313" key="3">
    <source>
        <dbReference type="EMBL" id="CAF9908833.1"/>
    </source>
</evidence>
<dbReference type="PANTHER" id="PTHR36223">
    <property type="entry name" value="BETA-LACTAMASE-TYPE TRANSPEPTIDASE FOLD DOMAIN CONTAINING PROTEIN"/>
    <property type="match status" value="1"/>
</dbReference>
<dbReference type="OrthoDB" id="3364132at2759"/>
<dbReference type="AlphaFoldDB" id="A0A8H3EQX0"/>
<evidence type="ECO:0000259" key="2">
    <source>
        <dbReference type="Pfam" id="PF25534"/>
    </source>
</evidence>
<dbReference type="Proteomes" id="UP000664534">
    <property type="component" value="Unassembled WGS sequence"/>
</dbReference>
<dbReference type="PANTHER" id="PTHR36223:SF1">
    <property type="entry name" value="TRANSCRIPTION ELONGATION FACTOR EAF N-TERMINAL DOMAIN-CONTAINING PROTEIN"/>
    <property type="match status" value="1"/>
</dbReference>
<dbReference type="EMBL" id="CAJPDT010000005">
    <property type="protein sequence ID" value="CAF9908833.1"/>
    <property type="molecule type" value="Genomic_DNA"/>
</dbReference>
<feature type="compositionally biased region" description="Polar residues" evidence="1">
    <location>
        <begin position="259"/>
        <end position="280"/>
    </location>
</feature>